<evidence type="ECO:0000313" key="9">
    <source>
        <dbReference type="Proteomes" id="UP000013307"/>
    </source>
</evidence>
<keyword evidence="3" id="KW-1003">Cell membrane</keyword>
<dbReference type="GO" id="GO:0005886">
    <property type="term" value="C:plasma membrane"/>
    <property type="evidence" value="ECO:0007669"/>
    <property type="project" value="UniProtKB-SubCell"/>
</dbReference>
<dbReference type="eggNOG" id="arCOG01997">
    <property type="taxonomic scope" value="Archaea"/>
</dbReference>
<keyword evidence="9" id="KW-1185">Reference proteome</keyword>
<dbReference type="RefSeq" id="WP_015591467.1">
    <property type="nucleotide sequence ID" value="NC_021169.1"/>
</dbReference>
<evidence type="ECO:0000313" key="8">
    <source>
        <dbReference type="EMBL" id="AGK61871.1"/>
    </source>
</evidence>
<evidence type="ECO:0000256" key="1">
    <source>
        <dbReference type="ARBA" id="ARBA00004651"/>
    </source>
</evidence>
<feature type="transmembrane region" description="Helical" evidence="7">
    <location>
        <begin position="142"/>
        <end position="159"/>
    </location>
</feature>
<keyword evidence="4 7" id="KW-0812">Transmembrane</keyword>
<feature type="transmembrane region" description="Helical" evidence="7">
    <location>
        <begin position="74"/>
        <end position="92"/>
    </location>
</feature>
<evidence type="ECO:0000256" key="5">
    <source>
        <dbReference type="ARBA" id="ARBA00022989"/>
    </source>
</evidence>
<keyword evidence="6 7" id="KW-0472">Membrane</keyword>
<dbReference type="KEGG" id="ast:Asulf_01905"/>
<dbReference type="PANTHER" id="PTHR33508:SF1">
    <property type="entry name" value="UPF0056 MEMBRANE PROTEIN YHCE"/>
    <property type="match status" value="1"/>
</dbReference>
<feature type="transmembrane region" description="Helical" evidence="7">
    <location>
        <begin position="6"/>
        <end position="34"/>
    </location>
</feature>
<dbReference type="STRING" id="387631.Asulf_01905"/>
<protein>
    <recommendedName>
        <fullName evidence="7">UPF0056 membrane protein</fullName>
    </recommendedName>
</protein>
<evidence type="ECO:0000256" key="3">
    <source>
        <dbReference type="ARBA" id="ARBA00022475"/>
    </source>
</evidence>
<evidence type="ECO:0000256" key="2">
    <source>
        <dbReference type="ARBA" id="ARBA00009784"/>
    </source>
</evidence>
<name>N0BML7_9EURY</name>
<reference evidence="8 9" key="1">
    <citation type="journal article" date="2013" name="Genome Announc.">
        <title>Complete Genome Sequence of the Thermophilic and Facultatively Chemolithoautotrophic Sulfate Reducer Archaeoglobus sulfaticallidus Strain PM70-1T.</title>
        <authorList>
            <person name="Stokke R."/>
            <person name="Hocking W.P."/>
            <person name="Steinsbu B.O."/>
            <person name="Steen I.H."/>
        </authorList>
    </citation>
    <scope>NUCLEOTIDE SEQUENCE [LARGE SCALE GENOMIC DNA]</scope>
    <source>
        <strain evidence="8">PM70-1</strain>
    </source>
</reference>
<evidence type="ECO:0000256" key="4">
    <source>
        <dbReference type="ARBA" id="ARBA00022692"/>
    </source>
</evidence>
<comment type="subcellular location">
    <subcellularLocation>
        <location evidence="1 7">Cell membrane</location>
        <topology evidence="1 7">Multi-pass membrane protein</topology>
    </subcellularLocation>
</comment>
<sequence length="213" mass="23370">MDYLSFFITSFTTIFIIVDPPGNIPMFIAITEMLDEKDRDRISKKAVLLATVLLLLVTVTGGYILYFFKISMDSLKIAGGILLFAVSVDILMGSRRKEAYVEKSKESVDVDSLAVFPIALPLYSGPGAITAAIVLYSTAETPVMKLMVILSILLTYAIVRLTHIYTNQIIRVLGKSGSDIVARLMAIFLAAIAVEYTFSGLEGKIELIMKGIK</sequence>
<dbReference type="GeneID" id="15393539"/>
<feature type="transmembrane region" description="Helical" evidence="7">
    <location>
        <begin position="113"/>
        <end position="136"/>
    </location>
</feature>
<accession>N0BML7</accession>
<comment type="similarity">
    <text evidence="2 7">Belongs to the UPF0056 (MarC) family.</text>
</comment>
<gene>
    <name evidence="8" type="ORF">Asulf_01905</name>
</gene>
<dbReference type="Proteomes" id="UP000013307">
    <property type="component" value="Chromosome"/>
</dbReference>
<dbReference type="NCBIfam" id="TIGR00427">
    <property type="entry name" value="NAAT family transporter"/>
    <property type="match status" value="1"/>
</dbReference>
<feature type="transmembrane region" description="Helical" evidence="7">
    <location>
        <begin position="180"/>
        <end position="199"/>
    </location>
</feature>
<feature type="transmembrane region" description="Helical" evidence="7">
    <location>
        <begin position="46"/>
        <end position="68"/>
    </location>
</feature>
<dbReference type="PANTHER" id="PTHR33508">
    <property type="entry name" value="UPF0056 MEMBRANE PROTEIN YHCE"/>
    <property type="match status" value="1"/>
</dbReference>
<evidence type="ECO:0000256" key="6">
    <source>
        <dbReference type="ARBA" id="ARBA00023136"/>
    </source>
</evidence>
<dbReference type="InterPro" id="IPR002771">
    <property type="entry name" value="Multi_antbiot-R_MarC"/>
</dbReference>
<evidence type="ECO:0000256" key="7">
    <source>
        <dbReference type="RuleBase" id="RU362048"/>
    </source>
</evidence>
<dbReference type="OrthoDB" id="10856at2157"/>
<dbReference type="HOGENOM" id="CLU_079909_1_0_2"/>
<proteinExistence type="inferred from homology"/>
<dbReference type="EMBL" id="CP005290">
    <property type="protein sequence ID" value="AGK61871.1"/>
    <property type="molecule type" value="Genomic_DNA"/>
</dbReference>
<dbReference type="AlphaFoldDB" id="N0BML7"/>
<keyword evidence="5 7" id="KW-1133">Transmembrane helix</keyword>
<dbReference type="Pfam" id="PF01914">
    <property type="entry name" value="MarC"/>
    <property type="match status" value="1"/>
</dbReference>
<organism evidence="8 9">
    <name type="scientific">Archaeoglobus sulfaticallidus PM70-1</name>
    <dbReference type="NCBI Taxonomy" id="387631"/>
    <lineage>
        <taxon>Archaea</taxon>
        <taxon>Methanobacteriati</taxon>
        <taxon>Methanobacteriota</taxon>
        <taxon>Archaeoglobi</taxon>
        <taxon>Archaeoglobales</taxon>
        <taxon>Archaeoglobaceae</taxon>
        <taxon>Archaeoglobus</taxon>
    </lineage>
</organism>